<dbReference type="Proteomes" id="UP000708208">
    <property type="component" value="Unassembled WGS sequence"/>
</dbReference>
<dbReference type="Pfam" id="PF18701">
    <property type="entry name" value="DUF5641"/>
    <property type="match status" value="1"/>
</dbReference>
<dbReference type="PANTHER" id="PTHR47331">
    <property type="entry name" value="PHD-TYPE DOMAIN-CONTAINING PROTEIN"/>
    <property type="match status" value="1"/>
</dbReference>
<dbReference type="AlphaFoldDB" id="A0A8J2JYD3"/>
<dbReference type="EMBL" id="CAJVCH010141127">
    <property type="protein sequence ID" value="CAG7726877.1"/>
    <property type="molecule type" value="Genomic_DNA"/>
</dbReference>
<protein>
    <recommendedName>
        <fullName evidence="1">DUF5641 domain-containing protein</fullName>
    </recommendedName>
</protein>
<evidence type="ECO:0000313" key="2">
    <source>
        <dbReference type="EMBL" id="CAG7726877.1"/>
    </source>
</evidence>
<organism evidence="2 3">
    <name type="scientific">Allacma fusca</name>
    <dbReference type="NCBI Taxonomy" id="39272"/>
    <lineage>
        <taxon>Eukaryota</taxon>
        <taxon>Metazoa</taxon>
        <taxon>Ecdysozoa</taxon>
        <taxon>Arthropoda</taxon>
        <taxon>Hexapoda</taxon>
        <taxon>Collembola</taxon>
        <taxon>Symphypleona</taxon>
        <taxon>Sminthuridae</taxon>
        <taxon>Allacma</taxon>
    </lineage>
</organism>
<evidence type="ECO:0000259" key="1">
    <source>
        <dbReference type="Pfam" id="PF18701"/>
    </source>
</evidence>
<keyword evidence="3" id="KW-1185">Reference proteome</keyword>
<name>A0A8J2JYD3_9HEXA</name>
<accession>A0A8J2JYD3</accession>
<evidence type="ECO:0000313" key="3">
    <source>
        <dbReference type="Proteomes" id="UP000708208"/>
    </source>
</evidence>
<proteinExistence type="predicted"/>
<comment type="caution">
    <text evidence="2">The sequence shown here is derived from an EMBL/GenBank/DDBJ whole genome shotgun (WGS) entry which is preliminary data.</text>
</comment>
<gene>
    <name evidence="2" type="ORF">AFUS01_LOCUS15756</name>
</gene>
<dbReference type="InterPro" id="IPR040676">
    <property type="entry name" value="DUF5641"/>
</dbReference>
<feature type="non-terminal residue" evidence="2">
    <location>
        <position position="1"/>
    </location>
</feature>
<dbReference type="PANTHER" id="PTHR47331:SF1">
    <property type="entry name" value="GAG-LIKE PROTEIN"/>
    <property type="match status" value="1"/>
</dbReference>
<reference evidence="2" key="1">
    <citation type="submission" date="2021-06" db="EMBL/GenBank/DDBJ databases">
        <authorList>
            <person name="Hodson N. C."/>
            <person name="Mongue J. A."/>
            <person name="Jaron S. K."/>
        </authorList>
    </citation>
    <scope>NUCLEOTIDE SEQUENCE</scope>
</reference>
<feature type="domain" description="DUF5641" evidence="1">
    <location>
        <begin position="1"/>
        <end position="75"/>
    </location>
</feature>
<dbReference type="OrthoDB" id="8052806at2759"/>
<sequence>EYLSRLQQQDKWIKCQPNLEVNSLVLLKDERLPKLQWKLGRITSVYPGPDGKVRVVNFKTPDGLFKRPIAKVCLLPIETHSSTDDQL</sequence>